<protein>
    <recommendedName>
        <fullName evidence="4 13">Homoserine kinase</fullName>
        <shortName evidence="13">HK</shortName>
        <shortName evidence="13">HSK</shortName>
        <ecNumber evidence="3 13">2.7.1.39</ecNumber>
    </recommendedName>
</protein>
<evidence type="ECO:0000259" key="14">
    <source>
        <dbReference type="Pfam" id="PF00288"/>
    </source>
</evidence>
<evidence type="ECO:0000256" key="2">
    <source>
        <dbReference type="ARBA" id="ARBA00007370"/>
    </source>
</evidence>
<dbReference type="Pfam" id="PF00288">
    <property type="entry name" value="GHMP_kinases_N"/>
    <property type="match status" value="1"/>
</dbReference>
<dbReference type="PRINTS" id="PR00958">
    <property type="entry name" value="HOMSERKINASE"/>
</dbReference>
<dbReference type="EC" id="2.7.1.39" evidence="3 13"/>
<dbReference type="SUPFAM" id="SSF54211">
    <property type="entry name" value="Ribosomal protein S5 domain 2-like"/>
    <property type="match status" value="1"/>
</dbReference>
<dbReference type="Gene3D" id="3.30.230.10">
    <property type="match status" value="1"/>
</dbReference>
<dbReference type="RefSeq" id="WP_052222175.1">
    <property type="nucleotide sequence ID" value="NZ_LHUR01000031.1"/>
</dbReference>
<dbReference type="InterPro" id="IPR014721">
    <property type="entry name" value="Ribsml_uS5_D2-typ_fold_subgr"/>
</dbReference>
<evidence type="ECO:0000256" key="10">
    <source>
        <dbReference type="ARBA" id="ARBA00022840"/>
    </source>
</evidence>
<dbReference type="Proteomes" id="UP000037043">
    <property type="component" value="Unassembled WGS sequence"/>
</dbReference>
<reference evidence="17" key="1">
    <citation type="submission" date="2015-08" db="EMBL/GenBank/DDBJ databases">
        <title>Genome sequence of the strict anaerobe Clostridium homopropionicum LuHBu1 (DSM 5847T).</title>
        <authorList>
            <person name="Poehlein A."/>
            <person name="Beck M."/>
            <person name="Schiel-Bengelsdorf B."/>
            <person name="Bengelsdorf F.R."/>
            <person name="Daniel R."/>
            <person name="Duerre P."/>
        </authorList>
    </citation>
    <scope>NUCLEOTIDE SEQUENCE [LARGE SCALE GENOMIC DNA]</scope>
    <source>
        <strain evidence="17">DSM 5847</strain>
    </source>
</reference>
<evidence type="ECO:0000256" key="9">
    <source>
        <dbReference type="ARBA" id="ARBA00022777"/>
    </source>
</evidence>
<name>A0A0L6Z7K5_9CLOT</name>
<dbReference type="GO" id="GO:0005737">
    <property type="term" value="C:cytoplasm"/>
    <property type="evidence" value="ECO:0007669"/>
    <property type="project" value="UniProtKB-SubCell"/>
</dbReference>
<dbReference type="InterPro" id="IPR013750">
    <property type="entry name" value="GHMP_kinase_C_dom"/>
</dbReference>
<evidence type="ECO:0000256" key="8">
    <source>
        <dbReference type="ARBA" id="ARBA00022741"/>
    </source>
</evidence>
<dbReference type="InterPro" id="IPR006203">
    <property type="entry name" value="GHMP_knse_ATP-bd_CS"/>
</dbReference>
<comment type="function">
    <text evidence="12 13">Catalyzes the ATP-dependent phosphorylation of L-homoserine to L-homoserine phosphate.</text>
</comment>
<evidence type="ECO:0000256" key="7">
    <source>
        <dbReference type="ARBA" id="ARBA00022697"/>
    </source>
</evidence>
<dbReference type="STRING" id="36844.SAMN04488501_10962"/>
<evidence type="ECO:0000256" key="4">
    <source>
        <dbReference type="ARBA" id="ARBA00017858"/>
    </source>
</evidence>
<keyword evidence="7 13" id="KW-0791">Threonine biosynthesis</keyword>
<dbReference type="NCBIfam" id="TIGR00191">
    <property type="entry name" value="thrB"/>
    <property type="match status" value="1"/>
</dbReference>
<comment type="caution">
    <text evidence="16">The sequence shown here is derived from an EMBL/GenBank/DDBJ whole genome shotgun (WGS) entry which is preliminary data.</text>
</comment>
<dbReference type="PANTHER" id="PTHR20861">
    <property type="entry name" value="HOMOSERINE/4-DIPHOSPHOCYTIDYL-2-C-METHYL-D-ERYTHRITOL KINASE"/>
    <property type="match status" value="1"/>
</dbReference>
<dbReference type="InterPro" id="IPR036554">
    <property type="entry name" value="GHMP_kinase_C_sf"/>
</dbReference>
<evidence type="ECO:0000256" key="1">
    <source>
        <dbReference type="ARBA" id="ARBA00005015"/>
    </source>
</evidence>
<accession>A0A0L6Z7K5</accession>
<dbReference type="InterPro" id="IPR000870">
    <property type="entry name" value="Homoserine_kinase"/>
</dbReference>
<dbReference type="InterPro" id="IPR006204">
    <property type="entry name" value="GHMP_kinase_N_dom"/>
</dbReference>
<evidence type="ECO:0000256" key="11">
    <source>
        <dbReference type="ARBA" id="ARBA00049375"/>
    </source>
</evidence>
<evidence type="ECO:0000313" key="16">
    <source>
        <dbReference type="EMBL" id="KOA18952.1"/>
    </source>
</evidence>
<sequence length="297" mass="32865">MIRFRVPGTTANIGPGFDSFGMALNIYNEITLEQIDGKIEFLQNGQPSPIALEDNLIYTSFIDTLNKYNHKCNGIRLNLTKCDVPISRGLGSSATCIVAGIFAANVVMGGILTEEDIINEAVKVEGHPDNIVPAVVGGMTISLVNEGTVLYSKVNVPDDLRLFVMIPDYKLSTEDARTVLPKDYSREECVFNVSRAAMLVNSMNNGNYEKLRVSVQDKIHQNYRKNLIRDIDEVFAAAKKYGSLAEVISGSGSTLIAMVKGDDMEFCENMKTFLSKLQDNWQVHLLKPDFEGIKVLE</sequence>
<evidence type="ECO:0000313" key="17">
    <source>
        <dbReference type="Proteomes" id="UP000037043"/>
    </source>
</evidence>
<keyword evidence="17" id="KW-1185">Reference proteome</keyword>
<dbReference type="PIRSF" id="PIRSF000676">
    <property type="entry name" value="Homoser_kin"/>
    <property type="match status" value="1"/>
</dbReference>
<dbReference type="InterPro" id="IPR020568">
    <property type="entry name" value="Ribosomal_Su5_D2-typ_SF"/>
</dbReference>
<dbReference type="GO" id="GO:0004413">
    <property type="term" value="F:homoserine kinase activity"/>
    <property type="evidence" value="ECO:0007669"/>
    <property type="project" value="UniProtKB-UniRule"/>
</dbReference>
<feature type="domain" description="GHMP kinase N-terminal" evidence="14">
    <location>
        <begin position="56"/>
        <end position="138"/>
    </location>
</feature>
<proteinExistence type="inferred from homology"/>
<comment type="pathway">
    <text evidence="1 13">Amino-acid biosynthesis; L-threonine biosynthesis; L-threonine from L-aspartate: step 4/5.</text>
</comment>
<evidence type="ECO:0000256" key="6">
    <source>
        <dbReference type="ARBA" id="ARBA00022679"/>
    </source>
</evidence>
<dbReference type="Gene3D" id="3.30.70.890">
    <property type="entry name" value="GHMP kinase, C-terminal domain"/>
    <property type="match status" value="1"/>
</dbReference>
<dbReference type="Pfam" id="PF08544">
    <property type="entry name" value="GHMP_kinases_C"/>
    <property type="match status" value="1"/>
</dbReference>
<dbReference type="GO" id="GO:0009088">
    <property type="term" value="P:threonine biosynthetic process"/>
    <property type="evidence" value="ECO:0007669"/>
    <property type="project" value="UniProtKB-UniRule"/>
</dbReference>
<dbReference type="GO" id="GO:0005524">
    <property type="term" value="F:ATP binding"/>
    <property type="evidence" value="ECO:0007669"/>
    <property type="project" value="UniProtKB-UniRule"/>
</dbReference>
<evidence type="ECO:0000259" key="15">
    <source>
        <dbReference type="Pfam" id="PF08544"/>
    </source>
</evidence>
<keyword evidence="10 13" id="KW-0067">ATP-binding</keyword>
<evidence type="ECO:0000256" key="13">
    <source>
        <dbReference type="HAMAP-Rule" id="MF_00384"/>
    </source>
</evidence>
<feature type="domain" description="GHMP kinase C-terminal" evidence="15">
    <location>
        <begin position="217"/>
        <end position="262"/>
    </location>
</feature>
<keyword evidence="13" id="KW-0963">Cytoplasm</keyword>
<dbReference type="UniPathway" id="UPA00050">
    <property type="reaction ID" value="UER00064"/>
</dbReference>
<feature type="binding site" evidence="13">
    <location>
        <begin position="85"/>
        <end position="95"/>
    </location>
    <ligand>
        <name>ATP</name>
        <dbReference type="ChEBI" id="CHEBI:30616"/>
    </ligand>
</feature>
<keyword evidence="6 13" id="KW-0808">Transferase</keyword>
<comment type="subcellular location">
    <subcellularLocation>
        <location evidence="13">Cytoplasm</location>
    </subcellularLocation>
</comment>
<dbReference type="PROSITE" id="PS00627">
    <property type="entry name" value="GHMP_KINASES_ATP"/>
    <property type="match status" value="1"/>
</dbReference>
<dbReference type="HAMAP" id="MF_00384">
    <property type="entry name" value="Homoser_kinase"/>
    <property type="match status" value="1"/>
</dbReference>
<dbReference type="AlphaFoldDB" id="A0A0L6Z7K5"/>
<comment type="catalytic activity">
    <reaction evidence="11 13">
        <text>L-homoserine + ATP = O-phospho-L-homoserine + ADP + H(+)</text>
        <dbReference type="Rhea" id="RHEA:13985"/>
        <dbReference type="ChEBI" id="CHEBI:15378"/>
        <dbReference type="ChEBI" id="CHEBI:30616"/>
        <dbReference type="ChEBI" id="CHEBI:57476"/>
        <dbReference type="ChEBI" id="CHEBI:57590"/>
        <dbReference type="ChEBI" id="CHEBI:456216"/>
        <dbReference type="EC" id="2.7.1.39"/>
    </reaction>
</comment>
<keyword evidence="5 13" id="KW-0028">Amino-acid biosynthesis</keyword>
<gene>
    <name evidence="13 16" type="primary">thrB</name>
    <name evidence="16" type="ORF">CLHOM_26920</name>
</gene>
<dbReference type="PANTHER" id="PTHR20861:SF1">
    <property type="entry name" value="HOMOSERINE KINASE"/>
    <property type="match status" value="1"/>
</dbReference>
<organism evidence="16 17">
    <name type="scientific">Clostridium homopropionicum DSM 5847</name>
    <dbReference type="NCBI Taxonomy" id="1121318"/>
    <lineage>
        <taxon>Bacteria</taxon>
        <taxon>Bacillati</taxon>
        <taxon>Bacillota</taxon>
        <taxon>Clostridia</taxon>
        <taxon>Eubacteriales</taxon>
        <taxon>Clostridiaceae</taxon>
        <taxon>Clostridium</taxon>
    </lineage>
</organism>
<comment type="similarity">
    <text evidence="2 13">Belongs to the GHMP kinase family. Homoserine kinase subfamily.</text>
</comment>
<evidence type="ECO:0000256" key="5">
    <source>
        <dbReference type="ARBA" id="ARBA00022605"/>
    </source>
</evidence>
<dbReference type="PATRIC" id="fig|1121318.3.peg.2705"/>
<evidence type="ECO:0000256" key="12">
    <source>
        <dbReference type="ARBA" id="ARBA00049954"/>
    </source>
</evidence>
<dbReference type="SUPFAM" id="SSF55060">
    <property type="entry name" value="GHMP Kinase, C-terminal domain"/>
    <property type="match status" value="1"/>
</dbReference>
<dbReference type="EMBL" id="LHUR01000031">
    <property type="protein sequence ID" value="KOA18952.1"/>
    <property type="molecule type" value="Genomic_DNA"/>
</dbReference>
<keyword evidence="9 13" id="KW-0418">Kinase</keyword>
<evidence type="ECO:0000256" key="3">
    <source>
        <dbReference type="ARBA" id="ARBA00012078"/>
    </source>
</evidence>
<keyword evidence="8 13" id="KW-0547">Nucleotide-binding</keyword>